<sequence length="96" mass="11223">MIDQKDVRLENFIVALKRLHLAQVQLANFQDRSKADIRQERHKSAEYSISWLERLEQDLPKLQQELAAAFGELHPRLQADLEKIICEDTGVPHLQH</sequence>
<comment type="caution">
    <text evidence="1">The sequence shown here is derived from an EMBL/GenBank/DDBJ whole genome shotgun (WGS) entry which is preliminary data.</text>
</comment>
<evidence type="ECO:0000313" key="2">
    <source>
        <dbReference type="Proteomes" id="UP000004703"/>
    </source>
</evidence>
<name>A0A5E8H0U2_ROSAD</name>
<evidence type="ECO:0000313" key="1">
    <source>
        <dbReference type="EMBL" id="EEE45926.1"/>
    </source>
</evidence>
<protein>
    <submittedName>
        <fullName evidence="1">Uncharacterized protein</fullName>
    </submittedName>
</protein>
<proteinExistence type="predicted"/>
<dbReference type="RefSeq" id="WP_008194194.1">
    <property type="nucleotide sequence ID" value="NZ_CM011002.1"/>
</dbReference>
<organism evidence="1 2">
    <name type="scientific">Roseibium alexandrii (strain DSM 17067 / NCIMB 14079 / DFL-11)</name>
    <name type="common">Labrenzia alexandrii</name>
    <dbReference type="NCBI Taxonomy" id="244592"/>
    <lineage>
        <taxon>Bacteria</taxon>
        <taxon>Pseudomonadati</taxon>
        <taxon>Pseudomonadota</taxon>
        <taxon>Alphaproteobacteria</taxon>
        <taxon>Hyphomicrobiales</taxon>
        <taxon>Stappiaceae</taxon>
        <taxon>Roseibium</taxon>
    </lineage>
</organism>
<dbReference type="AlphaFoldDB" id="A0A5E8H0U2"/>
<accession>A0A5E8H0U2</accession>
<gene>
    <name evidence="1" type="ORF">SADFL11_3215</name>
</gene>
<dbReference type="Proteomes" id="UP000004703">
    <property type="component" value="Chromosome"/>
</dbReference>
<dbReference type="EMBL" id="ACCU02000003">
    <property type="protein sequence ID" value="EEE45926.1"/>
    <property type="molecule type" value="Genomic_DNA"/>
</dbReference>
<reference evidence="1 2" key="1">
    <citation type="submission" date="2008-01" db="EMBL/GenBank/DDBJ databases">
        <authorList>
            <person name="Wagner-Dobler I."/>
            <person name="Ferriera S."/>
            <person name="Johnson J."/>
            <person name="Kravitz S."/>
            <person name="Beeson K."/>
            <person name="Sutton G."/>
            <person name="Rogers Y.-H."/>
            <person name="Friedman R."/>
            <person name="Frazier M."/>
            <person name="Venter J.C."/>
        </authorList>
    </citation>
    <scope>NUCLEOTIDE SEQUENCE [LARGE SCALE GENOMIC DNA]</scope>
    <source>
        <strain evidence="2">DSM 17067 / NCIMB 14079 / DFL-11</strain>
    </source>
</reference>
<reference evidence="1 2" key="2">
    <citation type="submission" date="2013-04" db="EMBL/GenBank/DDBJ databases">
        <authorList>
            <person name="Fiebig A."/>
            <person name="Pradella S."/>
            <person name="Wagner-Doebler I."/>
        </authorList>
    </citation>
    <scope>NUCLEOTIDE SEQUENCE [LARGE SCALE GENOMIC DNA]</scope>
    <source>
        <strain evidence="2">DSM 17067 / NCIMB 14079 / DFL-11</strain>
    </source>
</reference>